<feature type="chain" id="PRO_5040542699" description="Carboxylic ester hydrolase" evidence="5">
    <location>
        <begin position="21"/>
        <end position="303"/>
    </location>
</feature>
<evidence type="ECO:0000256" key="4">
    <source>
        <dbReference type="ARBA" id="ARBA00023180"/>
    </source>
</evidence>
<keyword evidence="8" id="KW-1185">Reference proteome</keyword>
<accession>A0A9P0F0Z4</accession>
<dbReference type="InterPro" id="IPR019826">
    <property type="entry name" value="Carboxylesterase_B_AS"/>
</dbReference>
<dbReference type="AlphaFoldDB" id="A0A9P0F0Z4"/>
<evidence type="ECO:0000259" key="6">
    <source>
        <dbReference type="Pfam" id="PF00135"/>
    </source>
</evidence>
<proteinExistence type="inferred from homology"/>
<keyword evidence="2" id="KW-0719">Serine esterase</keyword>
<dbReference type="InterPro" id="IPR002018">
    <property type="entry name" value="CarbesteraseB"/>
</dbReference>
<dbReference type="GO" id="GO:0052689">
    <property type="term" value="F:carboxylic ester hydrolase activity"/>
    <property type="evidence" value="ECO:0007669"/>
    <property type="project" value="UniProtKB-KW"/>
</dbReference>
<feature type="domain" description="Carboxylesterase type B" evidence="6">
    <location>
        <begin position="21"/>
        <end position="289"/>
    </location>
</feature>
<keyword evidence="4" id="KW-0325">Glycoprotein</keyword>
<dbReference type="SUPFAM" id="SSF53474">
    <property type="entry name" value="alpha/beta-Hydrolases"/>
    <property type="match status" value="1"/>
</dbReference>
<evidence type="ECO:0000256" key="5">
    <source>
        <dbReference type="RuleBase" id="RU361235"/>
    </source>
</evidence>
<dbReference type="EC" id="3.1.1.-" evidence="5"/>
<evidence type="ECO:0000313" key="7">
    <source>
        <dbReference type="EMBL" id="CAH0383767.1"/>
    </source>
</evidence>
<gene>
    <name evidence="7" type="ORF">BEMITA_LOCUS3183</name>
</gene>
<evidence type="ECO:0000256" key="2">
    <source>
        <dbReference type="ARBA" id="ARBA00022487"/>
    </source>
</evidence>
<dbReference type="PANTHER" id="PTHR43142:SF1">
    <property type="entry name" value="CARBOXYLIC ESTER HYDROLASE"/>
    <property type="match status" value="1"/>
</dbReference>
<reference evidence="7" key="1">
    <citation type="submission" date="2021-12" db="EMBL/GenBank/DDBJ databases">
        <authorList>
            <person name="King R."/>
        </authorList>
    </citation>
    <scope>NUCLEOTIDE SEQUENCE</scope>
</reference>
<name>A0A9P0F0Z4_BEMTA</name>
<keyword evidence="5" id="KW-0732">Signal</keyword>
<dbReference type="PANTHER" id="PTHR43142">
    <property type="entry name" value="CARBOXYLIC ESTER HYDROLASE"/>
    <property type="match status" value="1"/>
</dbReference>
<protein>
    <recommendedName>
        <fullName evidence="5">Carboxylic ester hydrolase</fullName>
        <ecNumber evidence="5">3.1.1.-</ecNumber>
    </recommendedName>
</protein>
<dbReference type="Proteomes" id="UP001152759">
    <property type="component" value="Chromosome 10"/>
</dbReference>
<dbReference type="PROSITE" id="PS00122">
    <property type="entry name" value="CARBOXYLESTERASE_B_1"/>
    <property type="match status" value="1"/>
</dbReference>
<feature type="signal peptide" evidence="5">
    <location>
        <begin position="1"/>
        <end position="20"/>
    </location>
</feature>
<comment type="similarity">
    <text evidence="1 5">Belongs to the type-B carboxylesterase/lipase family.</text>
</comment>
<evidence type="ECO:0000256" key="1">
    <source>
        <dbReference type="ARBA" id="ARBA00005964"/>
    </source>
</evidence>
<evidence type="ECO:0000313" key="8">
    <source>
        <dbReference type="Proteomes" id="UP001152759"/>
    </source>
</evidence>
<dbReference type="EMBL" id="OU963871">
    <property type="protein sequence ID" value="CAH0383767.1"/>
    <property type="molecule type" value="Genomic_DNA"/>
</dbReference>
<sequence>MEYSVKIFLVLYFVFLHSQAIEVSTRNGVIIGSDRLRTRSGNRVIYSFTGIPYAQPPVGALRFREPQPVKPWKTPLNATGPCPDCPQKIKFPLPGENAAKEIKGQEDCLRINIFTPSLNIKAKIPVMLHIHGGAFKVGSPELEPQFLLPQVVFASITYRLNVFGFATTGDGVIPANLGIKDQIMALKWIQENIETFGGDPNRVTVFGDSAGGSSVHLLLLSPLTKGLIHGGISSSGTAVCPWAMIPRELAIANTKKVATSCGCPSEPSEALLECLQKTPVEYIRNNFKNYRMISTCLWQSSLP</sequence>
<dbReference type="InterPro" id="IPR029058">
    <property type="entry name" value="AB_hydrolase_fold"/>
</dbReference>
<evidence type="ECO:0000256" key="3">
    <source>
        <dbReference type="ARBA" id="ARBA00022801"/>
    </source>
</evidence>
<keyword evidence="3 5" id="KW-0378">Hydrolase</keyword>
<organism evidence="7 8">
    <name type="scientific">Bemisia tabaci</name>
    <name type="common">Sweetpotato whitefly</name>
    <name type="synonym">Aleurodes tabaci</name>
    <dbReference type="NCBI Taxonomy" id="7038"/>
    <lineage>
        <taxon>Eukaryota</taxon>
        <taxon>Metazoa</taxon>
        <taxon>Ecdysozoa</taxon>
        <taxon>Arthropoda</taxon>
        <taxon>Hexapoda</taxon>
        <taxon>Insecta</taxon>
        <taxon>Pterygota</taxon>
        <taxon>Neoptera</taxon>
        <taxon>Paraneoptera</taxon>
        <taxon>Hemiptera</taxon>
        <taxon>Sternorrhyncha</taxon>
        <taxon>Aleyrodoidea</taxon>
        <taxon>Aleyrodidae</taxon>
        <taxon>Aleyrodinae</taxon>
        <taxon>Bemisia</taxon>
    </lineage>
</organism>
<dbReference type="Gene3D" id="3.40.50.1820">
    <property type="entry name" value="alpha/beta hydrolase"/>
    <property type="match status" value="1"/>
</dbReference>
<dbReference type="Pfam" id="PF00135">
    <property type="entry name" value="COesterase"/>
    <property type="match status" value="1"/>
</dbReference>